<organism evidence="5 6">
    <name type="scientific">Eremothecium sinecaudum</name>
    <dbReference type="NCBI Taxonomy" id="45286"/>
    <lineage>
        <taxon>Eukaryota</taxon>
        <taxon>Fungi</taxon>
        <taxon>Dikarya</taxon>
        <taxon>Ascomycota</taxon>
        <taxon>Saccharomycotina</taxon>
        <taxon>Saccharomycetes</taxon>
        <taxon>Saccharomycetales</taxon>
        <taxon>Saccharomycetaceae</taxon>
        <taxon>Eremothecium</taxon>
    </lineage>
</organism>
<dbReference type="PANTHER" id="PTHR28133">
    <property type="entry name" value="REQUIRED FOR RESPIRATORY GROWTH PROTEIN 7, MITOCHONDRIAL"/>
    <property type="match status" value="1"/>
</dbReference>
<dbReference type="AlphaFoldDB" id="A0A109UYQ8"/>
<dbReference type="Proteomes" id="UP000243052">
    <property type="component" value="Chromosome iv"/>
</dbReference>
<evidence type="ECO:0000256" key="2">
    <source>
        <dbReference type="ARBA" id="ARBA00009554"/>
    </source>
</evidence>
<comment type="subcellular location">
    <subcellularLocation>
        <location evidence="1">Mitochondrion</location>
    </subcellularLocation>
</comment>
<sequence>MSSIRGAATCYNSQLLNYIKCNSKIAKSTNFQGTLYERTVMRELATKLRVTKLVNSGGAFDQGIDISGKWDLQPIYDHVNSIWGLNKSLPARYKVNGRILKPLKHSLASGGHLQPLDVIVQCKAFKTRKITARDLREVTGIFTQHAGHLKKAIVMLCSPTLMTKDAIAAINQLPVPITYLQIDMIRFSRKTGELDLNESGQLLNYYENEYASKLLDDCGIQQWLAMSCWELPTDANAIGPVVAEAKF</sequence>
<comment type="similarity">
    <text evidence="2">Belongs to the RRG7 family.</text>
</comment>
<proteinExistence type="inferred from homology"/>
<evidence type="ECO:0000256" key="1">
    <source>
        <dbReference type="ARBA" id="ARBA00004173"/>
    </source>
</evidence>
<dbReference type="PANTHER" id="PTHR28133:SF1">
    <property type="entry name" value="REQUIRED FOR RESPIRATORY GROWTH PROTEIN 7, MITOCHONDRIAL"/>
    <property type="match status" value="1"/>
</dbReference>
<dbReference type="GeneID" id="28723472"/>
<dbReference type="GO" id="GO:0005739">
    <property type="term" value="C:mitochondrion"/>
    <property type="evidence" value="ECO:0007669"/>
    <property type="project" value="UniProtKB-SubCell"/>
</dbReference>
<dbReference type="OrthoDB" id="20734at2759"/>
<dbReference type="Pfam" id="PF10356">
    <property type="entry name" value="RRG7"/>
    <property type="match status" value="1"/>
</dbReference>
<protein>
    <recommendedName>
        <fullName evidence="3">Required for respiratory growth protein 7, mitochondrial</fullName>
    </recommendedName>
</protein>
<evidence type="ECO:0000313" key="5">
    <source>
        <dbReference type="EMBL" id="AMD20233.1"/>
    </source>
</evidence>
<evidence type="ECO:0000313" key="6">
    <source>
        <dbReference type="Proteomes" id="UP000243052"/>
    </source>
</evidence>
<evidence type="ECO:0000256" key="3">
    <source>
        <dbReference type="ARBA" id="ARBA00014638"/>
    </source>
</evidence>
<keyword evidence="6" id="KW-1185">Reference proteome</keyword>
<evidence type="ECO:0000256" key="4">
    <source>
        <dbReference type="ARBA" id="ARBA00023128"/>
    </source>
</evidence>
<accession>A0A109UYQ8</accession>
<gene>
    <name evidence="5" type="ORF">AW171_hschr42118</name>
</gene>
<dbReference type="EMBL" id="CP014244">
    <property type="protein sequence ID" value="AMD20233.1"/>
    <property type="molecule type" value="Genomic_DNA"/>
</dbReference>
<reference evidence="5 6" key="1">
    <citation type="submission" date="2016-01" db="EMBL/GenBank/DDBJ databases">
        <title>Genome sequence of the yeast Holleya sinecauda.</title>
        <authorList>
            <person name="Dietrich F.S."/>
        </authorList>
    </citation>
    <scope>NUCLEOTIDE SEQUENCE [LARGE SCALE GENOMIC DNA]</scope>
    <source>
        <strain evidence="5 6">ATCC 58844</strain>
    </source>
</reference>
<dbReference type="InterPro" id="IPR018828">
    <property type="entry name" value="RRG7"/>
</dbReference>
<dbReference type="RefSeq" id="XP_017987229.1">
    <property type="nucleotide sequence ID" value="XM_018132193.1"/>
</dbReference>
<name>A0A109UYQ8_9SACH</name>
<keyword evidence="4" id="KW-0496">Mitochondrion</keyword>